<dbReference type="RefSeq" id="XP_003671978.1">
    <property type="nucleotide sequence ID" value="XM_003671930.1"/>
</dbReference>
<dbReference type="OMA" id="ICEAQEH"/>
<dbReference type="OrthoDB" id="407390at2759"/>
<dbReference type="Gene3D" id="1.20.140.20">
    <property type="entry name" value="Alpha-ketoacid/pyruvate dehydrogenase kinase, N-terminal domain"/>
    <property type="match status" value="1"/>
</dbReference>
<comment type="similarity">
    <text evidence="1 7">Belongs to the PDK/BCKDK protein kinase family.</text>
</comment>
<dbReference type="Pfam" id="PF10436">
    <property type="entry name" value="BCDHK_Adom3"/>
    <property type="match status" value="1"/>
</dbReference>
<proteinExistence type="inferred from homology"/>
<keyword evidence="4 7" id="KW-0418">Kinase</keyword>
<dbReference type="SUPFAM" id="SSF69012">
    <property type="entry name" value="alpha-ketoacid dehydrogenase kinase, N-terminal domain"/>
    <property type="match status" value="1"/>
</dbReference>
<keyword evidence="6 7" id="KW-0496">Mitochondrion</keyword>
<dbReference type="EMBL" id="HE580275">
    <property type="protein sequence ID" value="CCD26735.1"/>
    <property type="molecule type" value="Genomic_DNA"/>
</dbReference>
<gene>
    <name evidence="9" type="primary">NDAI0I01660</name>
    <name evidence="9" type="ordered locus">NDAI_0I01660</name>
</gene>
<organism evidence="9 10">
    <name type="scientific">Naumovozyma dairenensis (strain ATCC 10597 / BCRC 20456 / CBS 421 / NBRC 0211 / NRRL Y-12639)</name>
    <name type="common">Saccharomyces dairenensis</name>
    <dbReference type="NCBI Taxonomy" id="1071378"/>
    <lineage>
        <taxon>Eukaryota</taxon>
        <taxon>Fungi</taxon>
        <taxon>Dikarya</taxon>
        <taxon>Ascomycota</taxon>
        <taxon>Saccharomycotina</taxon>
        <taxon>Saccharomycetes</taxon>
        <taxon>Saccharomycetales</taxon>
        <taxon>Saccharomycetaceae</taxon>
        <taxon>Naumovozyma</taxon>
    </lineage>
</organism>
<name>G0WG24_NAUDC</name>
<dbReference type="GeneID" id="11493667"/>
<dbReference type="KEGG" id="ndi:NDAI_0I01660"/>
<keyword evidence="3 7" id="KW-0547">Nucleotide-binding</keyword>
<evidence type="ECO:0000313" key="9">
    <source>
        <dbReference type="EMBL" id="CCD26735.1"/>
    </source>
</evidence>
<dbReference type="PANTHER" id="PTHR11947">
    <property type="entry name" value="PYRUVATE DEHYDROGENASE KINASE"/>
    <property type="match status" value="1"/>
</dbReference>
<evidence type="ECO:0000313" key="10">
    <source>
        <dbReference type="Proteomes" id="UP000000689"/>
    </source>
</evidence>
<keyword evidence="5 7" id="KW-0067">ATP-binding</keyword>
<dbReference type="Gene3D" id="3.30.565.10">
    <property type="entry name" value="Histidine kinase-like ATPase, C-terminal domain"/>
    <property type="match status" value="1"/>
</dbReference>
<dbReference type="InterPro" id="IPR036784">
    <property type="entry name" value="AK/P_DHK_N_sf"/>
</dbReference>
<dbReference type="InterPro" id="IPR036890">
    <property type="entry name" value="HATPase_C_sf"/>
</dbReference>
<evidence type="ECO:0000256" key="1">
    <source>
        <dbReference type="ARBA" id="ARBA00006155"/>
    </source>
</evidence>
<evidence type="ECO:0000256" key="3">
    <source>
        <dbReference type="ARBA" id="ARBA00022741"/>
    </source>
</evidence>
<evidence type="ECO:0000256" key="2">
    <source>
        <dbReference type="ARBA" id="ARBA00022679"/>
    </source>
</evidence>
<dbReference type="AlphaFoldDB" id="G0WG24"/>
<evidence type="ECO:0000259" key="8">
    <source>
        <dbReference type="Pfam" id="PF10436"/>
    </source>
</evidence>
<dbReference type="GO" id="GO:0010906">
    <property type="term" value="P:regulation of glucose metabolic process"/>
    <property type="evidence" value="ECO:0007669"/>
    <property type="project" value="TreeGrafter"/>
</dbReference>
<dbReference type="GO" id="GO:1901524">
    <property type="term" value="P:regulation of mitophagy"/>
    <property type="evidence" value="ECO:0007669"/>
    <property type="project" value="EnsemblFungi"/>
</dbReference>
<evidence type="ECO:0000256" key="7">
    <source>
        <dbReference type="RuleBase" id="RU366032"/>
    </source>
</evidence>
<dbReference type="EC" id="2.7.11.-" evidence="7"/>
<dbReference type="Proteomes" id="UP000000689">
    <property type="component" value="Chromosome 9"/>
</dbReference>
<dbReference type="HOGENOM" id="CLU_023861_0_1_1"/>
<comment type="subcellular location">
    <subcellularLocation>
        <location evidence="7">Mitochondrion matrix</location>
    </subcellularLocation>
</comment>
<dbReference type="GO" id="GO:0005524">
    <property type="term" value="F:ATP binding"/>
    <property type="evidence" value="ECO:0007669"/>
    <property type="project" value="UniProtKB-UniRule"/>
</dbReference>
<keyword evidence="2 7" id="KW-0808">Transferase</keyword>
<dbReference type="STRING" id="1071378.G0WG24"/>
<sequence length="511" mass="59094">MFTSLTPKGKLLRNSKRYIHSVKTSNISSVPDFTKYSPTRPINEELTPYIYETLQGYRSESRYVNPQHYYHNDTVLIKDYLQKSPHAVSLTQLAQYYDDSTTLTKHKIINSGRFVKEELAIRMAHKIHKLQKLPFNVVNNFHLAQVYESYYNIFERFRKYPRIKTIDDNYKFCEFIKRILQDFNSLNLPHLVMGALECNVLDLLPREEIDSLLSSLLRARISRRLIVEEHLSITANYLSGKKENTLVLGDIFQECVAMDYLIRASKISEKFVQDMYFDSIPLPKLIVEGDTKLKFYFLPTHLEYILGEILRNIYEATIKDYIRKGIDKPEPIVVTIVKTEDSFLFRFADKAGGILHHDENIWSFGKSKERSIESLENFHKLPGLQTVAIYDHLYQSSSSSSPSSLKAFKVDGNDQMTRTNAANRPYLHTSLEAMGHPNLTKGAYKFEMPLIEMLERAPRYKLGIGLAMCKTYAEYWNGDLTLNSIPGYGTDTTLKLGNLMAHTNKLQLDKV</sequence>
<dbReference type="GO" id="GO:0004740">
    <property type="term" value="F:pyruvate dehydrogenase (acetyl-transferring) kinase activity"/>
    <property type="evidence" value="ECO:0007669"/>
    <property type="project" value="EnsemblFungi"/>
</dbReference>
<dbReference type="SUPFAM" id="SSF55874">
    <property type="entry name" value="ATPase domain of HSP90 chaperone/DNA topoisomerase II/histidine kinase"/>
    <property type="match status" value="2"/>
</dbReference>
<protein>
    <recommendedName>
        <fullName evidence="7">Protein-serine/threonine kinase</fullName>
        <ecNumber evidence="7">2.7.11.-</ecNumber>
    </recommendedName>
</protein>
<keyword evidence="10" id="KW-1185">Reference proteome</keyword>
<feature type="domain" description="Branched-chain alpha-ketoacid dehydrogenase kinase/Pyruvate dehydrogenase kinase N-terminal" evidence="8">
    <location>
        <begin position="88"/>
        <end position="243"/>
    </location>
</feature>
<reference evidence="9 10" key="1">
    <citation type="journal article" date="2011" name="Proc. Natl. Acad. Sci. U.S.A.">
        <title>Evolutionary erosion of yeast sex chromosomes by mating-type switching accidents.</title>
        <authorList>
            <person name="Gordon J.L."/>
            <person name="Armisen D."/>
            <person name="Proux-Wera E."/>
            <person name="Oheigeartaigh S.S."/>
            <person name="Byrne K.P."/>
            <person name="Wolfe K.H."/>
        </authorList>
    </citation>
    <scope>NUCLEOTIDE SEQUENCE [LARGE SCALE GENOMIC DNA]</scope>
    <source>
        <strain evidence="10">ATCC 10597 / BCRC 20456 / CBS 421 / NBRC 0211 / NRRL Y-12639</strain>
    </source>
</reference>
<dbReference type="InterPro" id="IPR018955">
    <property type="entry name" value="BCDHK/PDK_N"/>
</dbReference>
<dbReference type="GO" id="GO:0005759">
    <property type="term" value="C:mitochondrial matrix"/>
    <property type="evidence" value="ECO:0007669"/>
    <property type="project" value="UniProtKB-SubCell"/>
</dbReference>
<accession>G0WG24</accession>
<dbReference type="eggNOG" id="KOG0787">
    <property type="taxonomic scope" value="Eukaryota"/>
</dbReference>
<evidence type="ECO:0000256" key="4">
    <source>
        <dbReference type="ARBA" id="ARBA00022777"/>
    </source>
</evidence>
<dbReference type="PANTHER" id="PTHR11947:SF25">
    <property type="entry name" value="[PYRUVATE DEHYDROGENASE (ACETYL-TRANSFERRING)] KINASE 2, MITOCHONDRIAL"/>
    <property type="match status" value="1"/>
</dbReference>
<evidence type="ECO:0000256" key="5">
    <source>
        <dbReference type="ARBA" id="ARBA00022840"/>
    </source>
</evidence>
<evidence type="ECO:0000256" key="6">
    <source>
        <dbReference type="ARBA" id="ARBA00023128"/>
    </source>
</evidence>
<dbReference type="InterPro" id="IPR039028">
    <property type="entry name" value="BCKD/PDK"/>
</dbReference>